<feature type="transmembrane region" description="Helical" evidence="13">
    <location>
        <begin position="279"/>
        <end position="301"/>
    </location>
</feature>
<keyword evidence="7 12" id="KW-0132">Cell division</keyword>
<dbReference type="NCBIfam" id="NF038346">
    <property type="entry name" value="FtsX_actino"/>
    <property type="match status" value="1"/>
</dbReference>
<evidence type="ECO:0000256" key="10">
    <source>
        <dbReference type="ARBA" id="ARBA00023136"/>
    </source>
</evidence>
<dbReference type="PANTHER" id="PTHR47755">
    <property type="entry name" value="CELL DIVISION PROTEIN FTSX"/>
    <property type="match status" value="1"/>
</dbReference>
<keyword evidence="11 12" id="KW-0131">Cell cycle</keyword>
<dbReference type="RefSeq" id="WP_143783868.1">
    <property type="nucleotide sequence ID" value="NZ_CP041616.1"/>
</dbReference>
<evidence type="ECO:0000256" key="11">
    <source>
        <dbReference type="ARBA" id="ARBA00023306"/>
    </source>
</evidence>
<evidence type="ECO:0000256" key="12">
    <source>
        <dbReference type="PIRNR" id="PIRNR003097"/>
    </source>
</evidence>
<evidence type="ECO:0000313" key="17">
    <source>
        <dbReference type="Proteomes" id="UP000315395"/>
    </source>
</evidence>
<dbReference type="Proteomes" id="UP000315395">
    <property type="component" value="Chromosome"/>
</dbReference>
<dbReference type="KEGG" id="orz:FNH13_13370"/>
<dbReference type="InterPro" id="IPR047929">
    <property type="entry name" value="FtsX_actino"/>
</dbReference>
<keyword evidence="6 12" id="KW-1003">Cell membrane</keyword>
<dbReference type="GO" id="GO:0051301">
    <property type="term" value="P:cell division"/>
    <property type="evidence" value="ECO:0007669"/>
    <property type="project" value="UniProtKB-KW"/>
</dbReference>
<dbReference type="PIRSF" id="PIRSF003097">
    <property type="entry name" value="FtsX"/>
    <property type="match status" value="1"/>
</dbReference>
<feature type="transmembrane region" description="Helical" evidence="13">
    <location>
        <begin position="237"/>
        <end position="259"/>
    </location>
</feature>
<dbReference type="EMBL" id="CP041616">
    <property type="protein sequence ID" value="QDO89192.1"/>
    <property type="molecule type" value="Genomic_DNA"/>
</dbReference>
<dbReference type="InterPro" id="IPR040690">
    <property type="entry name" value="FtsX_ECD"/>
</dbReference>
<reference evidence="16 17" key="1">
    <citation type="submission" date="2019-07" db="EMBL/GenBank/DDBJ databases">
        <title>complete genome sequencing of Ornithinimicrobium sp. H23M54.</title>
        <authorList>
            <person name="Bae J.-W."/>
            <person name="Lee S.-Y."/>
        </authorList>
    </citation>
    <scope>NUCLEOTIDE SEQUENCE [LARGE SCALE GENOMIC DNA]</scope>
    <source>
        <strain evidence="16 17">H23M54</strain>
    </source>
</reference>
<evidence type="ECO:0000259" key="14">
    <source>
        <dbReference type="Pfam" id="PF02687"/>
    </source>
</evidence>
<evidence type="ECO:0000256" key="6">
    <source>
        <dbReference type="ARBA" id="ARBA00022475"/>
    </source>
</evidence>
<feature type="transmembrane region" description="Helical" evidence="13">
    <location>
        <begin position="173"/>
        <end position="200"/>
    </location>
</feature>
<dbReference type="InterPro" id="IPR004513">
    <property type="entry name" value="FtsX"/>
</dbReference>
<protein>
    <recommendedName>
        <fullName evidence="5 12">Cell division protein FtsX</fullName>
    </recommendedName>
</protein>
<evidence type="ECO:0000256" key="7">
    <source>
        <dbReference type="ARBA" id="ARBA00022618"/>
    </source>
</evidence>
<dbReference type="GO" id="GO:0005886">
    <property type="term" value="C:plasma membrane"/>
    <property type="evidence" value="ECO:0007669"/>
    <property type="project" value="UniProtKB-SubCell"/>
</dbReference>
<evidence type="ECO:0000256" key="9">
    <source>
        <dbReference type="ARBA" id="ARBA00022989"/>
    </source>
</evidence>
<dbReference type="Gene3D" id="3.30.70.3040">
    <property type="match status" value="1"/>
</dbReference>
<feature type="transmembrane region" description="Helical" evidence="13">
    <location>
        <begin position="20"/>
        <end position="41"/>
    </location>
</feature>
<name>A0A516GCF7_9MICO</name>
<keyword evidence="9 13" id="KW-1133">Transmembrane helix</keyword>
<dbReference type="AlphaFoldDB" id="A0A516GCF7"/>
<gene>
    <name evidence="16" type="ORF">FNH13_13370</name>
</gene>
<keyword evidence="10 12" id="KW-0472">Membrane</keyword>
<feature type="domain" description="FtsX extracellular" evidence="15">
    <location>
        <begin position="56"/>
        <end position="160"/>
    </location>
</feature>
<sequence>MRMGFLLGEVWNGLRRNTSMFVAVVLVTMVSLFFLGSGLLAQRQVDTLKGYWYDRVQVSIFLCTPDADDVASCAGGAVTDAQRDQLRDDLDRLDGLVEEYWYESNEEAYERFREQFRNSPVLDSIPQEAIPESFRVRLADPTKYEVVASAFDGAPGVESVEDQREVVDKLFTFLNAISLSAVGLAAAMVACAVLLISTTIRLTAWSRRRETNIMRLVGASAFTIQVPFLVETVLATLLGAVLAIGLLWSMVEYGISGFLSDLLAGQTGMIGLIGPADLWTITPILVGGAVLLAVITSWLALRRHVRV</sequence>
<comment type="subcellular location">
    <subcellularLocation>
        <location evidence="2">Cell membrane</location>
        <topology evidence="2">Multi-pass membrane protein</topology>
    </subcellularLocation>
</comment>
<feature type="domain" description="ABC3 transporter permease C-terminal" evidence="14">
    <location>
        <begin position="184"/>
        <end position="303"/>
    </location>
</feature>
<dbReference type="OrthoDB" id="9812531at2"/>
<evidence type="ECO:0000256" key="2">
    <source>
        <dbReference type="ARBA" id="ARBA00004651"/>
    </source>
</evidence>
<evidence type="ECO:0000256" key="1">
    <source>
        <dbReference type="ARBA" id="ARBA00003552"/>
    </source>
</evidence>
<evidence type="ECO:0000256" key="3">
    <source>
        <dbReference type="ARBA" id="ARBA00007379"/>
    </source>
</evidence>
<evidence type="ECO:0000256" key="8">
    <source>
        <dbReference type="ARBA" id="ARBA00022692"/>
    </source>
</evidence>
<evidence type="ECO:0000256" key="13">
    <source>
        <dbReference type="SAM" id="Phobius"/>
    </source>
</evidence>
<evidence type="ECO:0000256" key="4">
    <source>
        <dbReference type="ARBA" id="ARBA00011160"/>
    </source>
</evidence>
<dbReference type="Pfam" id="PF02687">
    <property type="entry name" value="FtsX"/>
    <property type="match status" value="1"/>
</dbReference>
<evidence type="ECO:0000256" key="5">
    <source>
        <dbReference type="ARBA" id="ARBA00021907"/>
    </source>
</evidence>
<dbReference type="InterPro" id="IPR003838">
    <property type="entry name" value="ABC3_permease_C"/>
</dbReference>
<evidence type="ECO:0000259" key="15">
    <source>
        <dbReference type="Pfam" id="PF18075"/>
    </source>
</evidence>
<dbReference type="Pfam" id="PF18075">
    <property type="entry name" value="FtsX_ECD"/>
    <property type="match status" value="1"/>
</dbReference>
<organism evidence="16 17">
    <name type="scientific">Ornithinimicrobium ciconiae</name>
    <dbReference type="NCBI Taxonomy" id="2594265"/>
    <lineage>
        <taxon>Bacteria</taxon>
        <taxon>Bacillati</taxon>
        <taxon>Actinomycetota</taxon>
        <taxon>Actinomycetes</taxon>
        <taxon>Micrococcales</taxon>
        <taxon>Ornithinimicrobiaceae</taxon>
        <taxon>Ornithinimicrobium</taxon>
    </lineage>
</organism>
<evidence type="ECO:0000313" key="16">
    <source>
        <dbReference type="EMBL" id="QDO89192.1"/>
    </source>
</evidence>
<proteinExistence type="inferred from homology"/>
<keyword evidence="8 13" id="KW-0812">Transmembrane</keyword>
<dbReference type="PANTHER" id="PTHR47755:SF1">
    <property type="entry name" value="CELL DIVISION PROTEIN FTSX"/>
    <property type="match status" value="1"/>
</dbReference>
<keyword evidence="17" id="KW-1185">Reference proteome</keyword>
<accession>A0A516GCF7</accession>
<comment type="similarity">
    <text evidence="3 12">Belongs to the ABC-4 integral membrane protein family. FtsX subfamily.</text>
</comment>
<comment type="function">
    <text evidence="1">Part of the ABC transporter FtsEX involved in cellular division.</text>
</comment>
<comment type="subunit">
    <text evidence="4">Forms a membrane-associated complex with FtsE.</text>
</comment>